<dbReference type="Proteomes" id="UP000245119">
    <property type="component" value="Linkage Group LG6"/>
</dbReference>
<protein>
    <submittedName>
        <fullName evidence="2">Uncharacterized protein</fullName>
    </submittedName>
</protein>
<name>A0A2T7P467_POMCA</name>
<evidence type="ECO:0000256" key="1">
    <source>
        <dbReference type="SAM" id="MobiDB-lite"/>
    </source>
</evidence>
<reference evidence="2 3" key="1">
    <citation type="submission" date="2018-04" db="EMBL/GenBank/DDBJ databases">
        <title>The genome of golden apple snail Pomacea canaliculata provides insight into stress tolerance and invasive adaptation.</title>
        <authorList>
            <person name="Liu C."/>
            <person name="Liu B."/>
            <person name="Ren Y."/>
            <person name="Zhang Y."/>
            <person name="Wang H."/>
            <person name="Li S."/>
            <person name="Jiang F."/>
            <person name="Yin L."/>
            <person name="Zhang G."/>
            <person name="Qian W."/>
            <person name="Fan W."/>
        </authorList>
    </citation>
    <scope>NUCLEOTIDE SEQUENCE [LARGE SCALE GENOMIC DNA]</scope>
    <source>
        <strain evidence="2">SZHN2017</strain>
        <tissue evidence="2">Muscle</tissue>
    </source>
</reference>
<dbReference type="EMBL" id="PZQS01000006">
    <property type="protein sequence ID" value="PVD28201.1"/>
    <property type="molecule type" value="Genomic_DNA"/>
</dbReference>
<sequence>MHVMFTGTWPETLRVHKLTADHRLLCEQTARRLRRCQRSGAHVKAESVATCWRRRQSLATPARQVSRNTSPSPTPASEFSSAAPLFHWLRFQSHQNNNV</sequence>
<comment type="caution">
    <text evidence="2">The sequence shown here is derived from an EMBL/GenBank/DDBJ whole genome shotgun (WGS) entry which is preliminary data.</text>
</comment>
<keyword evidence="3" id="KW-1185">Reference proteome</keyword>
<accession>A0A2T7P467</accession>
<evidence type="ECO:0000313" key="3">
    <source>
        <dbReference type="Proteomes" id="UP000245119"/>
    </source>
</evidence>
<dbReference type="AlphaFoldDB" id="A0A2T7P467"/>
<proteinExistence type="predicted"/>
<gene>
    <name evidence="2" type="ORF">C0Q70_10788</name>
</gene>
<evidence type="ECO:0000313" key="2">
    <source>
        <dbReference type="EMBL" id="PVD28201.1"/>
    </source>
</evidence>
<feature type="region of interest" description="Disordered" evidence="1">
    <location>
        <begin position="57"/>
        <end position="79"/>
    </location>
</feature>
<organism evidence="2 3">
    <name type="scientific">Pomacea canaliculata</name>
    <name type="common">Golden apple snail</name>
    <dbReference type="NCBI Taxonomy" id="400727"/>
    <lineage>
        <taxon>Eukaryota</taxon>
        <taxon>Metazoa</taxon>
        <taxon>Spiralia</taxon>
        <taxon>Lophotrochozoa</taxon>
        <taxon>Mollusca</taxon>
        <taxon>Gastropoda</taxon>
        <taxon>Caenogastropoda</taxon>
        <taxon>Architaenioglossa</taxon>
        <taxon>Ampullarioidea</taxon>
        <taxon>Ampullariidae</taxon>
        <taxon>Pomacea</taxon>
    </lineage>
</organism>